<dbReference type="AlphaFoldDB" id="A0A6H0KWP5"/>
<keyword evidence="2" id="KW-1185">Reference proteome</keyword>
<dbReference type="Proteomes" id="UP000501780">
    <property type="component" value="Chromosome"/>
</dbReference>
<organism evidence="1 2">
    <name type="scientific">Bacteroides faecium</name>
    <dbReference type="NCBI Taxonomy" id="2715212"/>
    <lineage>
        <taxon>Bacteria</taxon>
        <taxon>Pseudomonadati</taxon>
        <taxon>Bacteroidota</taxon>
        <taxon>Bacteroidia</taxon>
        <taxon>Bacteroidales</taxon>
        <taxon>Bacteroidaceae</taxon>
        <taxon>Bacteroides</taxon>
    </lineage>
</organism>
<dbReference type="RefSeq" id="WP_167966589.1">
    <property type="nucleotide sequence ID" value="NZ_CP050831.1"/>
</dbReference>
<evidence type="ECO:0000313" key="2">
    <source>
        <dbReference type="Proteomes" id="UP000501780"/>
    </source>
</evidence>
<gene>
    <name evidence="1" type="ORF">BacF7301_23235</name>
</gene>
<sequence length="189" mass="22946">MKKEELIMCFPLNLKEDVQVVIDNLKIKDGDIHKRSYNVKINNILLTIPERIYFSEPASGNLTTIQKYILDCIFTKHHDGFIRQKHLRNLLFCTEYWIIPFCFRLLGEYVKDILPDIKVQIDNNIENYLYFISENNEFYNRTKSQMISYWNCYYRKEYPNPKSYIGFQIFSELEKAYNKRININYEYEI</sequence>
<evidence type="ECO:0000313" key="1">
    <source>
        <dbReference type="EMBL" id="QIU96888.1"/>
    </source>
</evidence>
<name>A0A6H0KWP5_9BACE</name>
<proteinExistence type="predicted"/>
<accession>A0A6H0KWP5</accession>
<reference evidence="1 2" key="1">
    <citation type="submission" date="2020-03" db="EMBL/GenBank/DDBJ databases">
        <title>Genomic analysis of Bacteroides faecium CBA7301.</title>
        <authorList>
            <person name="Kim J."/>
            <person name="Roh S.W."/>
        </authorList>
    </citation>
    <scope>NUCLEOTIDE SEQUENCE [LARGE SCALE GENOMIC DNA]</scope>
    <source>
        <strain evidence="1 2">CBA7301</strain>
    </source>
</reference>
<protein>
    <submittedName>
        <fullName evidence="1">Uncharacterized protein</fullName>
    </submittedName>
</protein>
<dbReference type="EMBL" id="CP050831">
    <property type="protein sequence ID" value="QIU96888.1"/>
    <property type="molecule type" value="Genomic_DNA"/>
</dbReference>
<dbReference type="KEGG" id="bfc:BacF7301_23235"/>